<organism evidence="2 3">
    <name type="scientific">Rickenella mellea</name>
    <dbReference type="NCBI Taxonomy" id="50990"/>
    <lineage>
        <taxon>Eukaryota</taxon>
        <taxon>Fungi</taxon>
        <taxon>Dikarya</taxon>
        <taxon>Basidiomycota</taxon>
        <taxon>Agaricomycotina</taxon>
        <taxon>Agaricomycetes</taxon>
        <taxon>Hymenochaetales</taxon>
        <taxon>Rickenellaceae</taxon>
        <taxon>Rickenella</taxon>
    </lineage>
</organism>
<dbReference type="GO" id="GO:0006044">
    <property type="term" value="P:N-acetylglucosamine metabolic process"/>
    <property type="evidence" value="ECO:0007669"/>
    <property type="project" value="TreeGrafter"/>
</dbReference>
<reference evidence="2 3" key="1">
    <citation type="submission" date="2018-06" db="EMBL/GenBank/DDBJ databases">
        <title>A transcriptomic atlas of mushroom development highlights an independent origin of complex multicellularity.</title>
        <authorList>
            <consortium name="DOE Joint Genome Institute"/>
            <person name="Krizsan K."/>
            <person name="Almasi E."/>
            <person name="Merenyi Z."/>
            <person name="Sahu N."/>
            <person name="Viragh M."/>
            <person name="Koszo T."/>
            <person name="Mondo S."/>
            <person name="Kiss B."/>
            <person name="Balint B."/>
            <person name="Kues U."/>
            <person name="Barry K."/>
            <person name="Hegedus J.C."/>
            <person name="Henrissat B."/>
            <person name="Johnson J."/>
            <person name="Lipzen A."/>
            <person name="Ohm R."/>
            <person name="Nagy I."/>
            <person name="Pangilinan J."/>
            <person name="Yan J."/>
            <person name="Xiong Y."/>
            <person name="Grigoriev I.V."/>
            <person name="Hibbett D.S."/>
            <person name="Nagy L.G."/>
        </authorList>
    </citation>
    <scope>NUCLEOTIDE SEQUENCE [LARGE SCALE GENOMIC DNA]</scope>
    <source>
        <strain evidence="2 3">SZMC22713</strain>
    </source>
</reference>
<dbReference type="PANTHER" id="PTHR12224">
    <property type="entry name" value="BETA-1,4-MANNOSYL-GLYCOPROTEIN BETA-1,4-N-ACETYLGLUCOSAMINYL-TRANSFERASE"/>
    <property type="match status" value="1"/>
</dbReference>
<dbReference type="OrthoDB" id="6474464at2759"/>
<gene>
    <name evidence="2" type="ORF">BD410DRAFT_840930</name>
</gene>
<keyword evidence="2" id="KW-0808">Transferase</keyword>
<evidence type="ECO:0000256" key="1">
    <source>
        <dbReference type="SAM" id="MobiDB-lite"/>
    </source>
</evidence>
<dbReference type="VEuPathDB" id="FungiDB:BD410DRAFT_840930"/>
<accession>A0A4Y7PZZ1</accession>
<evidence type="ECO:0000313" key="3">
    <source>
        <dbReference type="Proteomes" id="UP000294933"/>
    </source>
</evidence>
<name>A0A4Y7PZZ1_9AGAM</name>
<dbReference type="Pfam" id="PF04724">
    <property type="entry name" value="Glyco_transf_17"/>
    <property type="match status" value="2"/>
</dbReference>
<dbReference type="GO" id="GO:0003830">
    <property type="term" value="F:beta-1,4-mannosylglycoprotein 4-beta-N-acetylglucosaminyltransferase activity"/>
    <property type="evidence" value="ECO:0007669"/>
    <property type="project" value="InterPro"/>
</dbReference>
<protein>
    <submittedName>
        <fullName evidence="2">Glycosyl transferase</fullName>
    </submittedName>
</protein>
<keyword evidence="3" id="KW-1185">Reference proteome</keyword>
<dbReference type="AlphaFoldDB" id="A0A4Y7PZZ1"/>
<sequence length="409" mass="46211">MPAGRLGRRFMLFIVVLVAFATFAGYRYDLHKSFIDASHIPSPSGPSRIIPHFHAAGIDFDEKICKLHGWEAREVKDGREVWDALIFDGELDLLEIRMRELDDVVDKWFILESNRTLNGQPKPLHFAEAQYTHRFSRFSDRIVYRSLLGHASSSSSPASQNYFKGNNNHDRHTSNTWEARQRSALTSLIKTRVSNLHRAPLVIMSNVDEIPSAHTISLLRSCVFERSLSGTRDFGNGDIGGNDGYGGKNMIGGGVLHLEMKQYLYSFEWPTGIRSWRAQVHEWGDHTVYTHDLSPHGGGVMLADAGWNCVFCLRRLEDFKAKLLGYSERDPSLSLDSIQMAVCEGKDILKVIPEANSGYCQQYKDFMKKINLKPSMSAVGLPRYLIENADKFGYMLPGGCVRDSDEVML</sequence>
<proteinExistence type="predicted"/>
<feature type="region of interest" description="Disordered" evidence="1">
    <location>
        <begin position="151"/>
        <end position="173"/>
    </location>
</feature>
<dbReference type="GO" id="GO:0016020">
    <property type="term" value="C:membrane"/>
    <property type="evidence" value="ECO:0007669"/>
    <property type="project" value="InterPro"/>
</dbReference>
<dbReference type="STRING" id="50990.A0A4Y7PZZ1"/>
<dbReference type="Proteomes" id="UP000294933">
    <property type="component" value="Unassembled WGS sequence"/>
</dbReference>
<dbReference type="EMBL" id="ML170184">
    <property type="protein sequence ID" value="TDL20964.1"/>
    <property type="molecule type" value="Genomic_DNA"/>
</dbReference>
<evidence type="ECO:0000313" key="2">
    <source>
        <dbReference type="EMBL" id="TDL20964.1"/>
    </source>
</evidence>
<dbReference type="InterPro" id="IPR006813">
    <property type="entry name" value="Glyco_trans_17"/>
</dbReference>
<dbReference type="PANTHER" id="PTHR12224:SF0">
    <property type="entry name" value="BETA-1,4-MANNOSYL-GLYCOPROTEIN 4-BETA-N-ACETYLGLUCOSAMINYLTRANSFERASE"/>
    <property type="match status" value="1"/>
</dbReference>